<dbReference type="AlphaFoldDB" id="A0A565BFW1"/>
<gene>
    <name evidence="2" type="ORF">ANE_LOCUS10959</name>
</gene>
<dbReference type="Proteomes" id="UP000489600">
    <property type="component" value="Unassembled WGS sequence"/>
</dbReference>
<evidence type="ECO:0000313" key="3">
    <source>
        <dbReference type="Proteomes" id="UP000489600"/>
    </source>
</evidence>
<accession>A0A565BFW1</accession>
<name>A0A565BFW1_9BRAS</name>
<dbReference type="EMBL" id="CABITT030000004">
    <property type="protein sequence ID" value="VVB00515.1"/>
    <property type="molecule type" value="Genomic_DNA"/>
</dbReference>
<feature type="domain" description="EDR1/CTR1/ARMC3-like peptidase-like" evidence="1">
    <location>
        <begin position="68"/>
        <end position="129"/>
    </location>
</feature>
<dbReference type="InterPro" id="IPR055164">
    <property type="entry name" value="EDR1/CTR1/ARMC3-like_pept-like"/>
</dbReference>
<comment type="caution">
    <text evidence="2">The sequence shown here is derived from an EMBL/GenBank/DDBJ whole genome shotgun (WGS) entry which is preliminary data.</text>
</comment>
<proteinExistence type="predicted"/>
<evidence type="ECO:0000313" key="2">
    <source>
        <dbReference type="EMBL" id="VVB00515.1"/>
    </source>
</evidence>
<reference evidence="2" key="1">
    <citation type="submission" date="2019-07" db="EMBL/GenBank/DDBJ databases">
        <authorList>
            <person name="Dittberner H."/>
        </authorList>
    </citation>
    <scope>NUCLEOTIDE SEQUENCE [LARGE SCALE GENOMIC DNA]</scope>
</reference>
<dbReference type="Pfam" id="PF14381">
    <property type="entry name" value="EDR1_CTR1_ARMC3_pept"/>
    <property type="match status" value="1"/>
</dbReference>
<sequence length="131" mass="14839">MKLCHPNLKRLKHHNNGLKRHFESIHALHEFYDMIDKTLEADVIVVDLQNDEMLRACSLSLSLRQRSKNHTDGIQLLGKFKTDSSRARAILFKVLADTADLQCRLLVGRPSGLGSSYTSNHMSAVVMINKN</sequence>
<evidence type="ECO:0000259" key="1">
    <source>
        <dbReference type="Pfam" id="PF14381"/>
    </source>
</evidence>
<keyword evidence="3" id="KW-1185">Reference proteome</keyword>
<organism evidence="2 3">
    <name type="scientific">Arabis nemorensis</name>
    <dbReference type="NCBI Taxonomy" id="586526"/>
    <lineage>
        <taxon>Eukaryota</taxon>
        <taxon>Viridiplantae</taxon>
        <taxon>Streptophyta</taxon>
        <taxon>Embryophyta</taxon>
        <taxon>Tracheophyta</taxon>
        <taxon>Spermatophyta</taxon>
        <taxon>Magnoliopsida</taxon>
        <taxon>eudicotyledons</taxon>
        <taxon>Gunneridae</taxon>
        <taxon>Pentapetalae</taxon>
        <taxon>rosids</taxon>
        <taxon>malvids</taxon>
        <taxon>Brassicales</taxon>
        <taxon>Brassicaceae</taxon>
        <taxon>Arabideae</taxon>
        <taxon>Arabis</taxon>
    </lineage>
</organism>
<protein>
    <recommendedName>
        <fullName evidence="1">EDR1/CTR1/ARMC3-like peptidase-like domain-containing protein</fullName>
    </recommendedName>
</protein>